<dbReference type="GO" id="GO:0004364">
    <property type="term" value="F:glutathione transferase activity"/>
    <property type="evidence" value="ECO:0007669"/>
    <property type="project" value="TreeGrafter"/>
</dbReference>
<dbReference type="SUPFAM" id="SSF52833">
    <property type="entry name" value="Thioredoxin-like"/>
    <property type="match status" value="1"/>
</dbReference>
<dbReference type="InterPro" id="IPR004046">
    <property type="entry name" value="GST_C"/>
</dbReference>
<keyword evidence="5" id="KW-1185">Reference proteome</keyword>
<dbReference type="Gene3D" id="1.20.1050.10">
    <property type="match status" value="1"/>
</dbReference>
<dbReference type="InterPro" id="IPR036282">
    <property type="entry name" value="Glutathione-S-Trfase_C_sf"/>
</dbReference>
<sequence>MAPKAFIMKLSPPCRAILMVAKAIGLELDIEEVEKDQLRTPEMLEMNPQHTVPILVDGDFILWDSHAISGYLVGQYGEDDSLYPKDDTKKRATIDQRLHFENGILYTRCREAALPLFMGESEIDEDVKDKLIEALGFLESFLNGHDWFAGDEVTIADLSILSTLATVELFIPVDAERFPQLDAWLKRAKDLPYFHETNAEGLQLFKEMMPNAVPFEA</sequence>
<dbReference type="PROSITE" id="PS50404">
    <property type="entry name" value="GST_NTER"/>
    <property type="match status" value="1"/>
</dbReference>
<dbReference type="FunFam" id="1.20.1050.10:FF:000007">
    <property type="entry name" value="Glutathione S-transferase 1-1"/>
    <property type="match status" value="1"/>
</dbReference>
<evidence type="ECO:0000259" key="2">
    <source>
        <dbReference type="PROSITE" id="PS50404"/>
    </source>
</evidence>
<dbReference type="Gene3D" id="3.40.30.10">
    <property type="entry name" value="Glutaredoxin"/>
    <property type="match status" value="1"/>
</dbReference>
<organism evidence="4 5">
    <name type="scientific">Brassicogethes aeneus</name>
    <name type="common">Rape pollen beetle</name>
    <name type="synonym">Meligethes aeneus</name>
    <dbReference type="NCBI Taxonomy" id="1431903"/>
    <lineage>
        <taxon>Eukaryota</taxon>
        <taxon>Metazoa</taxon>
        <taxon>Ecdysozoa</taxon>
        <taxon>Arthropoda</taxon>
        <taxon>Hexapoda</taxon>
        <taxon>Insecta</taxon>
        <taxon>Pterygota</taxon>
        <taxon>Neoptera</taxon>
        <taxon>Endopterygota</taxon>
        <taxon>Coleoptera</taxon>
        <taxon>Polyphaga</taxon>
        <taxon>Cucujiformia</taxon>
        <taxon>Nitidulidae</taxon>
        <taxon>Meligethinae</taxon>
        <taxon>Brassicogethes</taxon>
    </lineage>
</organism>
<dbReference type="PROSITE" id="PS50405">
    <property type="entry name" value="GST_CTER"/>
    <property type="match status" value="1"/>
</dbReference>
<dbReference type="PANTHER" id="PTHR43969:SF8">
    <property type="entry name" value="GLUTATHIONE S TRANSFERASE E13, ISOFORM A-RELATED"/>
    <property type="match status" value="1"/>
</dbReference>
<dbReference type="GO" id="GO:0006749">
    <property type="term" value="P:glutathione metabolic process"/>
    <property type="evidence" value="ECO:0007669"/>
    <property type="project" value="TreeGrafter"/>
</dbReference>
<dbReference type="SFLD" id="SFLDS00019">
    <property type="entry name" value="Glutathione_Transferase_(cytos"/>
    <property type="match status" value="1"/>
</dbReference>
<dbReference type="EMBL" id="OV121132">
    <property type="protein sequence ID" value="CAH0546304.1"/>
    <property type="molecule type" value="Genomic_DNA"/>
</dbReference>
<dbReference type="SFLD" id="SFLDG01153">
    <property type="entry name" value="Main.4:_Theta-like"/>
    <property type="match status" value="1"/>
</dbReference>
<dbReference type="SFLD" id="SFLDG00358">
    <property type="entry name" value="Main_(cytGST)"/>
    <property type="match status" value="1"/>
</dbReference>
<dbReference type="AlphaFoldDB" id="A0A9P0APR2"/>
<proteinExistence type="predicted"/>
<dbReference type="Proteomes" id="UP001154078">
    <property type="component" value="Chromosome 1"/>
</dbReference>
<feature type="domain" description="GST C-terminal" evidence="3">
    <location>
        <begin position="87"/>
        <end position="215"/>
    </location>
</feature>
<dbReference type="PANTHER" id="PTHR43969">
    <property type="entry name" value="GLUTATHIONE S TRANSFERASE D10, ISOFORM A-RELATED"/>
    <property type="match status" value="1"/>
</dbReference>
<protein>
    <submittedName>
        <fullName evidence="4">Uncharacterized protein</fullName>
    </submittedName>
</protein>
<name>A0A9P0APR2_BRAAE</name>
<dbReference type="FunFam" id="3.40.30.10:FF:000034">
    <property type="entry name" value="glutathione S-transferase 1"/>
    <property type="match status" value="1"/>
</dbReference>
<dbReference type="InterPro" id="IPR004045">
    <property type="entry name" value="Glutathione_S-Trfase_N"/>
</dbReference>
<dbReference type="Pfam" id="PF13417">
    <property type="entry name" value="GST_N_3"/>
    <property type="match status" value="1"/>
</dbReference>
<dbReference type="InterPro" id="IPR036249">
    <property type="entry name" value="Thioredoxin-like_sf"/>
</dbReference>
<dbReference type="SUPFAM" id="SSF47616">
    <property type="entry name" value="GST C-terminal domain-like"/>
    <property type="match status" value="1"/>
</dbReference>
<feature type="domain" description="GST N-terminal" evidence="2">
    <location>
        <begin position="1"/>
        <end position="80"/>
    </location>
</feature>
<evidence type="ECO:0000256" key="1">
    <source>
        <dbReference type="ARBA" id="ARBA00011738"/>
    </source>
</evidence>
<accession>A0A9P0APR2</accession>
<evidence type="ECO:0000313" key="5">
    <source>
        <dbReference type="Proteomes" id="UP001154078"/>
    </source>
</evidence>
<dbReference type="Pfam" id="PF00043">
    <property type="entry name" value="GST_C"/>
    <property type="match status" value="1"/>
</dbReference>
<gene>
    <name evidence="4" type="ORF">MELIAE_LOCUS498</name>
</gene>
<evidence type="ECO:0000259" key="3">
    <source>
        <dbReference type="PROSITE" id="PS50405"/>
    </source>
</evidence>
<evidence type="ECO:0000313" key="4">
    <source>
        <dbReference type="EMBL" id="CAH0546304.1"/>
    </source>
</evidence>
<dbReference type="CDD" id="cd03177">
    <property type="entry name" value="GST_C_Delta_Epsilon"/>
    <property type="match status" value="1"/>
</dbReference>
<dbReference type="InterPro" id="IPR010987">
    <property type="entry name" value="Glutathione-S-Trfase_C-like"/>
</dbReference>
<reference evidence="4" key="1">
    <citation type="submission" date="2021-12" db="EMBL/GenBank/DDBJ databases">
        <authorList>
            <person name="King R."/>
        </authorList>
    </citation>
    <scope>NUCLEOTIDE SEQUENCE</scope>
</reference>
<dbReference type="InterPro" id="IPR040079">
    <property type="entry name" value="Glutathione_S-Trfase"/>
</dbReference>
<comment type="subunit">
    <text evidence="1">Homodimer.</text>
</comment>
<dbReference type="OrthoDB" id="2309723at2759"/>